<gene>
    <name evidence="11" type="ORF">A3H40_01200</name>
</gene>
<evidence type="ECO:0000313" key="12">
    <source>
        <dbReference type="Proteomes" id="UP000177057"/>
    </source>
</evidence>
<feature type="active site" description="Proton acceptor" evidence="7">
    <location>
        <position position="86"/>
    </location>
</feature>
<evidence type="ECO:0000256" key="6">
    <source>
        <dbReference type="ARBA" id="ARBA00023316"/>
    </source>
</evidence>
<dbReference type="SUPFAM" id="SSF56601">
    <property type="entry name" value="beta-lactamase/transpeptidase-like"/>
    <property type="match status" value="1"/>
</dbReference>
<evidence type="ECO:0000256" key="5">
    <source>
        <dbReference type="ARBA" id="ARBA00022984"/>
    </source>
</evidence>
<protein>
    <recommendedName>
        <fullName evidence="10">Peptidase S11 D-alanyl-D-alanine carboxypeptidase A N-terminal domain-containing protein</fullName>
    </recommendedName>
</protein>
<keyword evidence="4" id="KW-0133">Cell shape</keyword>
<dbReference type="GO" id="GO:0008360">
    <property type="term" value="P:regulation of cell shape"/>
    <property type="evidence" value="ECO:0007669"/>
    <property type="project" value="UniProtKB-KW"/>
</dbReference>
<sequence>MLTAVLVIITIPQAINLTENTFISLQIPQNNSAVAGIQKYNISPASKNIPVPNLSARAIFVKDLTSGSILYQKDANIPLPIASTTKIMTALVASEYFKPNSILTVREGAGIIGSKVGLILGEDLNFRSLLYGMLLNSGNDAAYTLAENYPGGVLGFVSAMNKKVTELNLTNTRFDNPAGFDNPKHYSSAKDLAVITEEALKNSQLARIFATKETNIISLDKKYRHQLTNLNRLLSQVKGVLGVKTGFTEGAKENLVAFIDRDGHRTLTVILGSNDRFGESTGLIEWVYRNFTWPEFGTVQ</sequence>
<dbReference type="Pfam" id="PF00768">
    <property type="entry name" value="Peptidase_S11"/>
    <property type="match status" value="1"/>
</dbReference>
<evidence type="ECO:0000256" key="3">
    <source>
        <dbReference type="ARBA" id="ARBA00022801"/>
    </source>
</evidence>
<evidence type="ECO:0000256" key="4">
    <source>
        <dbReference type="ARBA" id="ARBA00022960"/>
    </source>
</evidence>
<keyword evidence="6" id="KW-0961">Cell wall biogenesis/degradation</keyword>
<dbReference type="InterPro" id="IPR018044">
    <property type="entry name" value="Peptidase_S11"/>
</dbReference>
<evidence type="ECO:0000256" key="1">
    <source>
        <dbReference type="ARBA" id="ARBA00007164"/>
    </source>
</evidence>
<dbReference type="EMBL" id="MFDV01000006">
    <property type="protein sequence ID" value="OGE72653.1"/>
    <property type="molecule type" value="Genomic_DNA"/>
</dbReference>
<dbReference type="AlphaFoldDB" id="A0A1F5N506"/>
<keyword evidence="2" id="KW-0732">Signal</keyword>
<feature type="binding site" evidence="8">
    <location>
        <position position="244"/>
    </location>
    <ligand>
        <name>substrate</name>
    </ligand>
</feature>
<accession>A0A1F5N506</accession>
<feature type="active site" description="Acyl-ester intermediate" evidence="7">
    <location>
        <position position="83"/>
    </location>
</feature>
<name>A0A1F5N506_9BACT</name>
<evidence type="ECO:0000313" key="11">
    <source>
        <dbReference type="EMBL" id="OGE72653.1"/>
    </source>
</evidence>
<reference evidence="11 12" key="1">
    <citation type="journal article" date="2016" name="Nat. Commun.">
        <title>Thousands of microbial genomes shed light on interconnected biogeochemical processes in an aquifer system.</title>
        <authorList>
            <person name="Anantharaman K."/>
            <person name="Brown C.T."/>
            <person name="Hug L.A."/>
            <person name="Sharon I."/>
            <person name="Castelle C.J."/>
            <person name="Probst A.J."/>
            <person name="Thomas B.C."/>
            <person name="Singh A."/>
            <person name="Wilkins M.J."/>
            <person name="Karaoz U."/>
            <person name="Brodie E.L."/>
            <person name="Williams K.H."/>
            <person name="Hubbard S.S."/>
            <person name="Banfield J.F."/>
        </authorList>
    </citation>
    <scope>NUCLEOTIDE SEQUENCE [LARGE SCALE GENOMIC DNA]</scope>
</reference>
<dbReference type="Proteomes" id="UP000177057">
    <property type="component" value="Unassembled WGS sequence"/>
</dbReference>
<dbReference type="GO" id="GO:0009002">
    <property type="term" value="F:serine-type D-Ala-D-Ala carboxypeptidase activity"/>
    <property type="evidence" value="ECO:0007669"/>
    <property type="project" value="InterPro"/>
</dbReference>
<dbReference type="PANTHER" id="PTHR21581">
    <property type="entry name" value="D-ALANYL-D-ALANINE CARBOXYPEPTIDASE"/>
    <property type="match status" value="1"/>
</dbReference>
<dbReference type="Gene3D" id="3.40.710.10">
    <property type="entry name" value="DD-peptidase/beta-lactamase superfamily"/>
    <property type="match status" value="1"/>
</dbReference>
<dbReference type="PANTHER" id="PTHR21581:SF6">
    <property type="entry name" value="TRAFFICKING PROTEIN PARTICLE COMPLEX SUBUNIT 12"/>
    <property type="match status" value="1"/>
</dbReference>
<evidence type="ECO:0000256" key="2">
    <source>
        <dbReference type="ARBA" id="ARBA00022729"/>
    </source>
</evidence>
<dbReference type="GO" id="GO:0009252">
    <property type="term" value="P:peptidoglycan biosynthetic process"/>
    <property type="evidence" value="ECO:0007669"/>
    <property type="project" value="UniProtKB-KW"/>
</dbReference>
<feature type="active site" evidence="7">
    <location>
        <position position="137"/>
    </location>
</feature>
<dbReference type="STRING" id="1797794.A3H40_01200"/>
<comment type="caution">
    <text evidence="11">The sequence shown here is derived from an EMBL/GenBank/DDBJ whole genome shotgun (WGS) entry which is preliminary data.</text>
</comment>
<evidence type="ECO:0000256" key="7">
    <source>
        <dbReference type="PIRSR" id="PIRSR618044-1"/>
    </source>
</evidence>
<organism evidence="11 12">
    <name type="scientific">Candidatus Daviesbacteria bacterium RIFCSPLOWO2_02_FULL_38_15</name>
    <dbReference type="NCBI Taxonomy" id="1797794"/>
    <lineage>
        <taxon>Bacteria</taxon>
        <taxon>Candidatus Daviesiibacteriota</taxon>
    </lineage>
</organism>
<feature type="domain" description="Peptidase S11 D-alanyl-D-alanine carboxypeptidase A N-terminal" evidence="10">
    <location>
        <begin position="51"/>
        <end position="273"/>
    </location>
</feature>
<dbReference type="GO" id="GO:0006508">
    <property type="term" value="P:proteolysis"/>
    <property type="evidence" value="ECO:0007669"/>
    <property type="project" value="InterPro"/>
</dbReference>
<comment type="similarity">
    <text evidence="1 9">Belongs to the peptidase S11 family.</text>
</comment>
<evidence type="ECO:0000256" key="9">
    <source>
        <dbReference type="RuleBase" id="RU004016"/>
    </source>
</evidence>
<dbReference type="InterPro" id="IPR012338">
    <property type="entry name" value="Beta-lactam/transpept-like"/>
</dbReference>
<proteinExistence type="inferred from homology"/>
<evidence type="ECO:0000256" key="8">
    <source>
        <dbReference type="PIRSR" id="PIRSR618044-2"/>
    </source>
</evidence>
<keyword evidence="3" id="KW-0378">Hydrolase</keyword>
<evidence type="ECO:0000259" key="10">
    <source>
        <dbReference type="Pfam" id="PF00768"/>
    </source>
</evidence>
<keyword evidence="5" id="KW-0573">Peptidoglycan synthesis</keyword>
<dbReference type="GO" id="GO:0071555">
    <property type="term" value="P:cell wall organization"/>
    <property type="evidence" value="ECO:0007669"/>
    <property type="project" value="UniProtKB-KW"/>
</dbReference>
<dbReference type="PRINTS" id="PR00725">
    <property type="entry name" value="DADACBPTASE1"/>
</dbReference>
<dbReference type="InterPro" id="IPR001967">
    <property type="entry name" value="Peptidase_S11_N"/>
</dbReference>